<feature type="signal peptide" evidence="1">
    <location>
        <begin position="1"/>
        <end position="21"/>
    </location>
</feature>
<dbReference type="Pfam" id="PF19777">
    <property type="entry name" value="DUF6263"/>
    <property type="match status" value="2"/>
</dbReference>
<evidence type="ECO:0000313" key="2">
    <source>
        <dbReference type="EMBL" id="RNI40299.1"/>
    </source>
</evidence>
<evidence type="ECO:0000313" key="3">
    <source>
        <dbReference type="Proteomes" id="UP000267223"/>
    </source>
</evidence>
<name>A0A3M9NR94_9BACT</name>
<organism evidence="2 3">
    <name type="scientific">Hanamia caeni</name>
    <dbReference type="NCBI Taxonomy" id="2294116"/>
    <lineage>
        <taxon>Bacteria</taxon>
        <taxon>Pseudomonadati</taxon>
        <taxon>Bacteroidota</taxon>
        <taxon>Chitinophagia</taxon>
        <taxon>Chitinophagales</taxon>
        <taxon>Chitinophagaceae</taxon>
        <taxon>Hanamia</taxon>
    </lineage>
</organism>
<dbReference type="RefSeq" id="WP_123119190.1">
    <property type="nucleotide sequence ID" value="NZ_RJJR01000001.1"/>
</dbReference>
<comment type="caution">
    <text evidence="2">The sequence shown here is derived from an EMBL/GenBank/DDBJ whole genome shotgun (WGS) entry which is preliminary data.</text>
</comment>
<dbReference type="OrthoDB" id="638692at2"/>
<gene>
    <name evidence="2" type="ORF">EFY79_03085</name>
</gene>
<reference evidence="2 3" key="1">
    <citation type="submission" date="2018-11" db="EMBL/GenBank/DDBJ databases">
        <title>Draft genome sequence of Ferruginibacter sp. BO-59.</title>
        <authorList>
            <person name="Im W.T."/>
        </authorList>
    </citation>
    <scope>NUCLEOTIDE SEQUENCE [LARGE SCALE GENOMIC DNA]</scope>
    <source>
        <strain evidence="2 3">BO-59</strain>
    </source>
</reference>
<dbReference type="EMBL" id="RJJR01000001">
    <property type="protein sequence ID" value="RNI40299.1"/>
    <property type="molecule type" value="Genomic_DNA"/>
</dbReference>
<dbReference type="InterPro" id="IPR046230">
    <property type="entry name" value="DUF6263"/>
</dbReference>
<keyword evidence="1" id="KW-0732">Signal</keyword>
<sequence>MKLIKVILPAALFFVTTSALTQTKTRLKLPENKKYQVINTLQSNSTTNIQGQTMESAVNVSSTYNIQVKGKSGSEYNLSSTISKLTTNMTMMGQEMKFDSENKDDMNGPFGSALKDFIGNAKDMKMDASGKVTFDDKDTAMSEIAKQLYLTQNAFGTQLAFLPLPENAKVGSTWTEKTSNDGISKTINYTIQNISGNVATISFDSVDSIATSMEQNGMEISVKTSGKSSGEEKVNLKTGVIQSGTTKADAAGTVTAMGQEFPMSTKIISNTTVTEL</sequence>
<dbReference type="Proteomes" id="UP000267223">
    <property type="component" value="Unassembled WGS sequence"/>
</dbReference>
<evidence type="ECO:0000256" key="1">
    <source>
        <dbReference type="SAM" id="SignalP"/>
    </source>
</evidence>
<feature type="chain" id="PRO_5018289913" evidence="1">
    <location>
        <begin position="22"/>
        <end position="276"/>
    </location>
</feature>
<accession>A0A3M9NR94</accession>
<dbReference type="AlphaFoldDB" id="A0A3M9NR94"/>
<protein>
    <submittedName>
        <fullName evidence="2">Uncharacterized protein</fullName>
    </submittedName>
</protein>
<keyword evidence="3" id="KW-1185">Reference proteome</keyword>
<proteinExistence type="predicted"/>